<dbReference type="EMBL" id="JBBPBM010000005">
    <property type="protein sequence ID" value="KAK8583558.1"/>
    <property type="molecule type" value="Genomic_DNA"/>
</dbReference>
<dbReference type="InterPro" id="IPR044730">
    <property type="entry name" value="RNase_H-like_dom_plant"/>
</dbReference>
<feature type="domain" description="RNase H type-1" evidence="1">
    <location>
        <begin position="210"/>
        <end position="328"/>
    </location>
</feature>
<dbReference type="PANTHER" id="PTHR47723">
    <property type="entry name" value="OS05G0353850 PROTEIN"/>
    <property type="match status" value="1"/>
</dbReference>
<keyword evidence="3" id="KW-1185">Reference proteome</keyword>
<dbReference type="CDD" id="cd06222">
    <property type="entry name" value="RNase_H_like"/>
    <property type="match status" value="1"/>
</dbReference>
<dbReference type="Gene3D" id="3.30.420.10">
    <property type="entry name" value="Ribonuclease H-like superfamily/Ribonuclease H"/>
    <property type="match status" value="1"/>
</dbReference>
<evidence type="ECO:0000313" key="3">
    <source>
        <dbReference type="Proteomes" id="UP001472677"/>
    </source>
</evidence>
<dbReference type="InterPro" id="IPR002156">
    <property type="entry name" value="RNaseH_domain"/>
</dbReference>
<accession>A0ABR2FNG0</accession>
<dbReference type="Proteomes" id="UP001472677">
    <property type="component" value="Unassembled WGS sequence"/>
</dbReference>
<organism evidence="2 3">
    <name type="scientific">Hibiscus sabdariffa</name>
    <name type="common">roselle</name>
    <dbReference type="NCBI Taxonomy" id="183260"/>
    <lineage>
        <taxon>Eukaryota</taxon>
        <taxon>Viridiplantae</taxon>
        <taxon>Streptophyta</taxon>
        <taxon>Embryophyta</taxon>
        <taxon>Tracheophyta</taxon>
        <taxon>Spermatophyta</taxon>
        <taxon>Magnoliopsida</taxon>
        <taxon>eudicotyledons</taxon>
        <taxon>Gunneridae</taxon>
        <taxon>Pentapetalae</taxon>
        <taxon>rosids</taxon>
        <taxon>malvids</taxon>
        <taxon>Malvales</taxon>
        <taxon>Malvaceae</taxon>
        <taxon>Malvoideae</taxon>
        <taxon>Hibiscus</taxon>
    </lineage>
</organism>
<sequence length="371" mass="42349">MACRFKSLACFKIQYSLVYRKWSQELPSLSFSDFMDRNGNWDLNLLSTIFPYSVISHVISIRGPDSNDIVDQPYWKLSNSRSFSIRSAYDSLERLMTNVEHCRRFIGQSSSCPCCHELAETTIHVFVTVHWRLLDGRFCFPWIVVLLWNNRNNWVFNGHHTPTESVLHKCITWTKYYAKSGLFQHRVTPGNGLYSPICWKRPDVGWVCLNTDGDVSSLSGFRYVGRVFRAHDGSWILGFNKAIGVVQPLQAELWAIFTGFQIARDNGFERLVIQSDSLEAIQRLNASSAATDVHALVHAIDRLRNARWATILQWIPCDANKLADAIAQFDTSYDLSLFAAPPSPLQQLLASDCSSLLWCVSLYLILIPKKN</sequence>
<reference evidence="2 3" key="1">
    <citation type="journal article" date="2024" name="G3 (Bethesda)">
        <title>Genome assembly of Hibiscus sabdariffa L. provides insights into metabolisms of medicinal natural products.</title>
        <authorList>
            <person name="Kim T."/>
        </authorList>
    </citation>
    <scope>NUCLEOTIDE SEQUENCE [LARGE SCALE GENOMIC DNA]</scope>
    <source>
        <strain evidence="2">TK-2024</strain>
        <tissue evidence="2">Old leaves</tissue>
    </source>
</reference>
<name>A0ABR2FNG0_9ROSI</name>
<evidence type="ECO:0000313" key="2">
    <source>
        <dbReference type="EMBL" id="KAK8583558.1"/>
    </source>
</evidence>
<protein>
    <recommendedName>
        <fullName evidence="1">RNase H type-1 domain-containing protein</fullName>
    </recommendedName>
</protein>
<dbReference type="SUPFAM" id="SSF53098">
    <property type="entry name" value="Ribonuclease H-like"/>
    <property type="match status" value="1"/>
</dbReference>
<dbReference type="InterPro" id="IPR036397">
    <property type="entry name" value="RNaseH_sf"/>
</dbReference>
<proteinExistence type="predicted"/>
<gene>
    <name evidence="2" type="ORF">V6N12_067825</name>
</gene>
<dbReference type="PANTHER" id="PTHR47723:SF19">
    <property type="entry name" value="POLYNUCLEOTIDYL TRANSFERASE, RIBONUCLEASE H-LIKE SUPERFAMILY PROTEIN"/>
    <property type="match status" value="1"/>
</dbReference>
<dbReference type="InterPro" id="IPR053151">
    <property type="entry name" value="RNase_H-like"/>
</dbReference>
<comment type="caution">
    <text evidence="2">The sequence shown here is derived from an EMBL/GenBank/DDBJ whole genome shotgun (WGS) entry which is preliminary data.</text>
</comment>
<dbReference type="InterPro" id="IPR012337">
    <property type="entry name" value="RNaseH-like_sf"/>
</dbReference>
<dbReference type="Pfam" id="PF13456">
    <property type="entry name" value="RVT_3"/>
    <property type="match status" value="1"/>
</dbReference>
<evidence type="ECO:0000259" key="1">
    <source>
        <dbReference type="Pfam" id="PF13456"/>
    </source>
</evidence>